<evidence type="ECO:0000256" key="5">
    <source>
        <dbReference type="ARBA" id="ARBA00023054"/>
    </source>
</evidence>
<keyword evidence="6" id="KW-0539">Nucleus</keyword>
<evidence type="ECO:0000256" key="8">
    <source>
        <dbReference type="SAM" id="Coils"/>
    </source>
</evidence>
<dbReference type="InterPro" id="IPR020993">
    <property type="entry name" value="Centromere_CenpK"/>
</dbReference>
<reference evidence="9" key="1">
    <citation type="submission" date="2019-03" db="EMBL/GenBank/DDBJ databases">
        <title>Genome sequencing and reference-guided assembly of Black Bengal Goat (Capra hircus).</title>
        <authorList>
            <person name="Siddiki A.Z."/>
            <person name="Baten A."/>
            <person name="Billah M."/>
            <person name="Alam M.A.U."/>
            <person name="Shawrob K.S.M."/>
            <person name="Saha S."/>
            <person name="Chowdhury M."/>
            <person name="Rahman A.H."/>
            <person name="Stear M."/>
            <person name="Miah G."/>
            <person name="Das G.B."/>
            <person name="Hossain M.M."/>
            <person name="Kumkum M."/>
            <person name="Islam M.S."/>
            <person name="Mollah A.M."/>
            <person name="Ahsan A."/>
            <person name="Tusar F."/>
            <person name="Khan M.K.I."/>
        </authorList>
    </citation>
    <scope>NUCLEOTIDE SEQUENCE [LARGE SCALE GENOMIC DNA]</scope>
</reference>
<keyword evidence="5 8" id="KW-0175">Coiled coil</keyword>
<evidence type="ECO:0000256" key="6">
    <source>
        <dbReference type="ARBA" id="ARBA00023242"/>
    </source>
</evidence>
<comment type="subcellular location">
    <subcellularLocation>
        <location evidence="2">Chromosome</location>
        <location evidence="2">Centromere</location>
    </subcellularLocation>
    <subcellularLocation>
        <location evidence="1">Nucleus</location>
    </subcellularLocation>
</comment>
<name>A0A8C2RDT7_CAPHI</name>
<evidence type="ECO:0000256" key="3">
    <source>
        <dbReference type="ARBA" id="ARBA00005795"/>
    </source>
</evidence>
<keyword evidence="7" id="KW-0137">Centromere</keyword>
<evidence type="ECO:0000313" key="9">
    <source>
        <dbReference type="Ensembl" id="ENSCHIP00010027431.1"/>
    </source>
</evidence>
<comment type="similarity">
    <text evidence="3">Belongs to the CENP-K/MCM22 family.</text>
</comment>
<evidence type="ECO:0000256" key="7">
    <source>
        <dbReference type="ARBA" id="ARBA00023328"/>
    </source>
</evidence>
<feature type="coiled-coil region" evidence="8">
    <location>
        <begin position="117"/>
        <end position="165"/>
    </location>
</feature>
<evidence type="ECO:0000256" key="1">
    <source>
        <dbReference type="ARBA" id="ARBA00004123"/>
    </source>
</evidence>
<evidence type="ECO:0000256" key="2">
    <source>
        <dbReference type="ARBA" id="ARBA00004584"/>
    </source>
</evidence>
<accession>A0A8C2RDT7</accession>
<protein>
    <submittedName>
        <fullName evidence="9">Centromere protein K</fullName>
    </submittedName>
</protein>
<dbReference type="Ensembl" id="ENSCHIT00010038766.1">
    <property type="protein sequence ID" value="ENSCHIP00010027431.1"/>
    <property type="gene ID" value="ENSCHIG00010020460.1"/>
</dbReference>
<dbReference type="GO" id="GO:0000775">
    <property type="term" value="C:chromosome, centromeric region"/>
    <property type="evidence" value="ECO:0007669"/>
    <property type="project" value="UniProtKB-SubCell"/>
</dbReference>
<gene>
    <name evidence="9" type="primary">CENPK</name>
</gene>
<sequence>MSVNQQDLDPDSTTDVEDVADAEEELIKKCEEMWKDMEECQNKLSLTGTETLSDSNVQKLRPSESESQVMKPLSLLIMQVKCLTAELSQWQKETPEMIPLNEEILVTLGKEEFQKLRHDLELVLSTIQSNNEKLKEDLEREQKWLDEQQQILESLNVIQNELKQQVVTFSESRIFNELKTKMSDVKEYKEKLLVTMGEFLEDHFPLPDRNVKKKKKNIQESTAQLITLHDMLEHGVIATEDEEYFIEPLKNTTEDSKHFSYENGHPHVIYKKSTLQQRHLYDHSHCGVSGECVAFRKYSLVLPLPSGIYGKINNKK</sequence>
<proteinExistence type="inferred from homology"/>
<dbReference type="AlphaFoldDB" id="A0A8C2RDT7"/>
<evidence type="ECO:0000256" key="4">
    <source>
        <dbReference type="ARBA" id="ARBA00022454"/>
    </source>
</evidence>
<organism evidence="9">
    <name type="scientific">Capra hircus</name>
    <name type="common">Goat</name>
    <dbReference type="NCBI Taxonomy" id="9925"/>
    <lineage>
        <taxon>Eukaryota</taxon>
        <taxon>Metazoa</taxon>
        <taxon>Chordata</taxon>
        <taxon>Craniata</taxon>
        <taxon>Vertebrata</taxon>
        <taxon>Euteleostomi</taxon>
        <taxon>Mammalia</taxon>
        <taxon>Eutheria</taxon>
        <taxon>Laurasiatheria</taxon>
        <taxon>Artiodactyla</taxon>
        <taxon>Ruminantia</taxon>
        <taxon>Pecora</taxon>
        <taxon>Bovidae</taxon>
        <taxon>Caprinae</taxon>
        <taxon>Capra</taxon>
    </lineage>
</organism>
<dbReference type="GO" id="GO:0005634">
    <property type="term" value="C:nucleus"/>
    <property type="evidence" value="ECO:0007669"/>
    <property type="project" value="UniProtKB-SubCell"/>
</dbReference>
<reference evidence="9" key="2">
    <citation type="submission" date="2025-08" db="UniProtKB">
        <authorList>
            <consortium name="Ensembl"/>
        </authorList>
    </citation>
    <scope>IDENTIFICATION</scope>
</reference>
<dbReference type="GO" id="GO:0000070">
    <property type="term" value="P:mitotic sister chromatid segregation"/>
    <property type="evidence" value="ECO:0007669"/>
    <property type="project" value="TreeGrafter"/>
</dbReference>
<keyword evidence="4" id="KW-0158">Chromosome</keyword>
<dbReference type="Pfam" id="PF11802">
    <property type="entry name" value="CENP-K"/>
    <property type="match status" value="1"/>
</dbReference>
<dbReference type="PANTHER" id="PTHR14401:SF6">
    <property type="entry name" value="CENTROMERE PROTEIN K"/>
    <property type="match status" value="1"/>
</dbReference>
<dbReference type="PANTHER" id="PTHR14401">
    <property type="entry name" value="CENTROMERE PROTEIN K"/>
    <property type="match status" value="1"/>
</dbReference>
<dbReference type="GO" id="GO:0051382">
    <property type="term" value="P:kinetochore assembly"/>
    <property type="evidence" value="ECO:0007669"/>
    <property type="project" value="InterPro"/>
</dbReference>